<feature type="transmembrane region" description="Helical" evidence="1">
    <location>
        <begin position="329"/>
        <end position="351"/>
    </location>
</feature>
<gene>
    <name evidence="3" type="ORF">K4A83_07880</name>
</gene>
<feature type="transmembrane region" description="Helical" evidence="1">
    <location>
        <begin position="170"/>
        <end position="190"/>
    </location>
</feature>
<evidence type="ECO:0000256" key="1">
    <source>
        <dbReference type="SAM" id="Phobius"/>
    </source>
</evidence>
<accession>A0ABT3L3U9</accession>
<feature type="transmembrane region" description="Helical" evidence="1">
    <location>
        <begin position="140"/>
        <end position="163"/>
    </location>
</feature>
<dbReference type="Proteomes" id="UP001526426">
    <property type="component" value="Unassembled WGS sequence"/>
</dbReference>
<dbReference type="InterPro" id="IPR012429">
    <property type="entry name" value="HGSNAT_cat"/>
</dbReference>
<sequence>MGQRLTSLDVLRGMAIAGMILANNPGSWAFVYPPLLHAEWHGFTPTDWVFPAFLFISGTAMAFSLAKYQKPSSEIPPFPREPMNEIPPFPRGARGDNAPQSPTPSVYWQLGRRCLVLFLLGLFLNGLSIFLTGFPNFDFSQIRILGVLQRISLAYFVGAIAVLNLKRRGLWIFSALVLLVYWAVMTLIPVPGFGAGNLSPEGNVAAYIDRLILTTDHLYLQGQFDPEGLLSTVPAVITLILGYLTGDWLRQQKPPENPPQMLSAPSLGLVQFGLMGIVSGALWGVIFPINKQLWTSSYVLYSAGWTLLIFALCYELIEVRKIRRWSFPFQVMGLNALFVFVASGVIVRILYRTKIGTGENAVSTYAWLYKNLFEPWAGSWNGSLFFAIANLLIWWLILYLMYRQRWFIKL</sequence>
<feature type="transmembrane region" description="Helical" evidence="1">
    <location>
        <begin position="12"/>
        <end position="36"/>
    </location>
</feature>
<feature type="domain" description="Heparan-alpha-glucosaminide N-acetyltransferase catalytic" evidence="2">
    <location>
        <begin position="4"/>
        <end position="187"/>
    </location>
</feature>
<dbReference type="PANTHER" id="PTHR31061:SF24">
    <property type="entry name" value="LD22376P"/>
    <property type="match status" value="1"/>
</dbReference>
<keyword evidence="1" id="KW-0472">Membrane</keyword>
<dbReference type="Pfam" id="PF07786">
    <property type="entry name" value="HGSNAT_cat"/>
    <property type="match status" value="1"/>
</dbReference>
<reference evidence="3 4" key="1">
    <citation type="submission" date="2021-08" db="EMBL/GenBank/DDBJ databases">
        <title>Draft genome sequence of Spirulina subsalsa with high tolerance to salinity and hype-accumulation of phycocyanin.</title>
        <authorList>
            <person name="Pei H."/>
            <person name="Jiang L."/>
        </authorList>
    </citation>
    <scope>NUCLEOTIDE SEQUENCE [LARGE SCALE GENOMIC DNA]</scope>
    <source>
        <strain evidence="3 4">FACHB-351</strain>
    </source>
</reference>
<keyword evidence="1" id="KW-0812">Transmembrane</keyword>
<evidence type="ECO:0000313" key="4">
    <source>
        <dbReference type="Proteomes" id="UP001526426"/>
    </source>
</evidence>
<evidence type="ECO:0000313" key="3">
    <source>
        <dbReference type="EMBL" id="MCW6036191.1"/>
    </source>
</evidence>
<protein>
    <submittedName>
        <fullName evidence="3">Heparan-alpha-glucosaminide N-acetyltransferase domain-containing protein</fullName>
    </submittedName>
</protein>
<dbReference type="PANTHER" id="PTHR31061">
    <property type="entry name" value="LD22376P"/>
    <property type="match status" value="1"/>
</dbReference>
<feature type="transmembrane region" description="Helical" evidence="1">
    <location>
        <begin position="48"/>
        <end position="66"/>
    </location>
</feature>
<proteinExistence type="predicted"/>
<feature type="transmembrane region" description="Helical" evidence="1">
    <location>
        <begin position="298"/>
        <end position="317"/>
    </location>
</feature>
<evidence type="ECO:0000259" key="2">
    <source>
        <dbReference type="Pfam" id="PF07786"/>
    </source>
</evidence>
<feature type="transmembrane region" description="Helical" evidence="1">
    <location>
        <begin position="382"/>
        <end position="402"/>
    </location>
</feature>
<feature type="transmembrane region" description="Helical" evidence="1">
    <location>
        <begin position="228"/>
        <end position="246"/>
    </location>
</feature>
<organism evidence="3 4">
    <name type="scientific">Spirulina subsalsa FACHB-351</name>
    <dbReference type="NCBI Taxonomy" id="234711"/>
    <lineage>
        <taxon>Bacteria</taxon>
        <taxon>Bacillati</taxon>
        <taxon>Cyanobacteriota</taxon>
        <taxon>Cyanophyceae</taxon>
        <taxon>Spirulinales</taxon>
        <taxon>Spirulinaceae</taxon>
        <taxon>Spirulina</taxon>
    </lineage>
</organism>
<feature type="transmembrane region" description="Helical" evidence="1">
    <location>
        <begin position="114"/>
        <end position="134"/>
    </location>
</feature>
<dbReference type="RefSeq" id="WP_265263934.1">
    <property type="nucleotide sequence ID" value="NZ_JAIHOM010000030.1"/>
</dbReference>
<feature type="transmembrane region" description="Helical" evidence="1">
    <location>
        <begin position="267"/>
        <end position="286"/>
    </location>
</feature>
<comment type="caution">
    <text evidence="3">The sequence shown here is derived from an EMBL/GenBank/DDBJ whole genome shotgun (WGS) entry which is preliminary data.</text>
</comment>
<keyword evidence="1" id="KW-1133">Transmembrane helix</keyword>
<dbReference type="EMBL" id="JAIHOM010000030">
    <property type="protein sequence ID" value="MCW6036191.1"/>
    <property type="molecule type" value="Genomic_DNA"/>
</dbReference>
<name>A0ABT3L3U9_9CYAN</name>
<keyword evidence="4" id="KW-1185">Reference proteome</keyword>